<dbReference type="OrthoDB" id="5394539at2759"/>
<name>A0A433U2Q1_ELYCH</name>
<dbReference type="GO" id="GO:0005739">
    <property type="term" value="C:mitochondrion"/>
    <property type="evidence" value="ECO:0007669"/>
    <property type="project" value="UniProtKB-SubCell"/>
</dbReference>
<keyword evidence="1" id="KW-0496">Mitochondrion</keyword>
<dbReference type="InterPro" id="IPR003837">
    <property type="entry name" value="GatC"/>
</dbReference>
<keyword evidence="1" id="KW-0067">ATP-binding</keyword>
<evidence type="ECO:0000313" key="3">
    <source>
        <dbReference type="EMBL" id="RUS88119.1"/>
    </source>
</evidence>
<dbReference type="GO" id="GO:0050567">
    <property type="term" value="F:glutaminyl-tRNA synthase (glutamine-hydrolyzing) activity"/>
    <property type="evidence" value="ECO:0007669"/>
    <property type="project" value="UniProtKB-UniRule"/>
</dbReference>
<dbReference type="Pfam" id="PF02686">
    <property type="entry name" value="GatC"/>
    <property type="match status" value="1"/>
</dbReference>
<dbReference type="Proteomes" id="UP000271974">
    <property type="component" value="Unassembled WGS sequence"/>
</dbReference>
<dbReference type="GO" id="GO:0070681">
    <property type="term" value="P:glutaminyl-tRNAGln biosynthesis via transamidation"/>
    <property type="evidence" value="ECO:0007669"/>
    <property type="project" value="UniProtKB-UniRule"/>
</dbReference>
<accession>A0A433U2Q1</accession>
<dbReference type="STRING" id="188477.A0A433U2Q1"/>
<dbReference type="AlphaFoldDB" id="A0A433U2Q1"/>
<dbReference type="EMBL" id="RQTK01000093">
    <property type="protein sequence ID" value="RUS88119.1"/>
    <property type="molecule type" value="Genomic_DNA"/>
</dbReference>
<dbReference type="EC" id="6.3.5.-" evidence="1"/>
<evidence type="ECO:0000256" key="2">
    <source>
        <dbReference type="SAM" id="MobiDB-lite"/>
    </source>
</evidence>
<comment type="caution">
    <text evidence="3">The sequence shown here is derived from an EMBL/GenBank/DDBJ whole genome shotgun (WGS) entry which is preliminary data.</text>
</comment>
<gene>
    <name evidence="3" type="ORF">EGW08_004172</name>
</gene>
<keyword evidence="1" id="KW-0436">Ligase</keyword>
<dbReference type="NCBIfam" id="TIGR00135">
    <property type="entry name" value="gatC"/>
    <property type="match status" value="1"/>
</dbReference>
<comment type="subunit">
    <text evidence="1">Subunit of the heterotrimeric GatCAB amidotransferase (AdT) complex, composed of A, B and C subunits.</text>
</comment>
<keyword evidence="4" id="KW-1185">Reference proteome</keyword>
<keyword evidence="1" id="KW-0547">Nucleotide-binding</keyword>
<dbReference type="GO" id="GO:0032543">
    <property type="term" value="P:mitochondrial translation"/>
    <property type="evidence" value="ECO:0007669"/>
    <property type="project" value="UniProtKB-UniRule"/>
</dbReference>
<comment type="subcellular location">
    <subcellularLocation>
        <location evidence="1">Mitochondrion</location>
    </subcellularLocation>
</comment>
<evidence type="ECO:0000256" key="1">
    <source>
        <dbReference type="HAMAP-Rule" id="MF_03149"/>
    </source>
</evidence>
<reference evidence="3 4" key="1">
    <citation type="submission" date="2019-01" db="EMBL/GenBank/DDBJ databases">
        <title>A draft genome assembly of the solar-powered sea slug Elysia chlorotica.</title>
        <authorList>
            <person name="Cai H."/>
            <person name="Li Q."/>
            <person name="Fang X."/>
            <person name="Li J."/>
            <person name="Curtis N.E."/>
            <person name="Altenburger A."/>
            <person name="Shibata T."/>
            <person name="Feng M."/>
            <person name="Maeda T."/>
            <person name="Schwartz J.A."/>
            <person name="Shigenobu S."/>
            <person name="Lundholm N."/>
            <person name="Nishiyama T."/>
            <person name="Yang H."/>
            <person name="Hasebe M."/>
            <person name="Li S."/>
            <person name="Pierce S.K."/>
            <person name="Wang J."/>
        </authorList>
    </citation>
    <scope>NUCLEOTIDE SEQUENCE [LARGE SCALE GENOMIC DNA]</scope>
    <source>
        <strain evidence="3">EC2010</strain>
        <tissue evidence="3">Whole organism of an adult</tissue>
    </source>
</reference>
<dbReference type="GO" id="GO:0005524">
    <property type="term" value="F:ATP binding"/>
    <property type="evidence" value="ECO:0007669"/>
    <property type="project" value="UniProtKB-KW"/>
</dbReference>
<protein>
    <recommendedName>
        <fullName evidence="1">Glutamyl-tRNA(Gln) amidotransferase subunit C, mitochondrial</fullName>
        <shortName evidence="1">Glu-AdT subunit C</shortName>
        <ecNumber evidence="1">6.3.5.-</ecNumber>
    </recommendedName>
</protein>
<organism evidence="3 4">
    <name type="scientific">Elysia chlorotica</name>
    <name type="common">Eastern emerald elysia</name>
    <name type="synonym">Sea slug</name>
    <dbReference type="NCBI Taxonomy" id="188477"/>
    <lineage>
        <taxon>Eukaryota</taxon>
        <taxon>Metazoa</taxon>
        <taxon>Spiralia</taxon>
        <taxon>Lophotrochozoa</taxon>
        <taxon>Mollusca</taxon>
        <taxon>Gastropoda</taxon>
        <taxon>Heterobranchia</taxon>
        <taxon>Euthyneura</taxon>
        <taxon>Panpulmonata</taxon>
        <taxon>Sacoglossa</taxon>
        <taxon>Placobranchoidea</taxon>
        <taxon>Plakobranchidae</taxon>
        <taxon>Elysia</taxon>
    </lineage>
</organism>
<evidence type="ECO:0000313" key="4">
    <source>
        <dbReference type="Proteomes" id="UP000271974"/>
    </source>
</evidence>
<proteinExistence type="inferred from homology"/>
<dbReference type="GO" id="GO:0030956">
    <property type="term" value="C:glutamyl-tRNA(Gln) amidotransferase complex"/>
    <property type="evidence" value="ECO:0007669"/>
    <property type="project" value="UniProtKB-UniRule"/>
</dbReference>
<dbReference type="InterPro" id="IPR036113">
    <property type="entry name" value="Asp/Glu-ADT_sf_sub_c"/>
</dbReference>
<feature type="region of interest" description="Disordered" evidence="2">
    <location>
        <begin position="155"/>
        <end position="182"/>
    </location>
</feature>
<comment type="similarity">
    <text evidence="1">Belongs to the GatC family.</text>
</comment>
<dbReference type="PANTHER" id="PTHR15004">
    <property type="entry name" value="GLUTAMYL-TRNA(GLN) AMIDOTRANSFERASE SUBUNIT C, MITOCHONDRIAL"/>
    <property type="match status" value="1"/>
</dbReference>
<dbReference type="PANTHER" id="PTHR15004:SF0">
    <property type="entry name" value="GLUTAMYL-TRNA(GLN) AMIDOTRANSFERASE SUBUNIT C, MITOCHONDRIAL"/>
    <property type="match status" value="1"/>
</dbReference>
<comment type="function">
    <text evidence="1">Allows the formation of correctly charged Gln-tRNA(Gln) through the transamidation of misacylated Glu-tRNA(Gln) in the mitochondria. The reaction takes place in the presence of glutamine and ATP through an activated gamma-phospho-Glu-tRNA(Gln).</text>
</comment>
<dbReference type="GO" id="GO:0006450">
    <property type="term" value="P:regulation of translational fidelity"/>
    <property type="evidence" value="ECO:0007669"/>
    <property type="project" value="InterPro"/>
</dbReference>
<dbReference type="HAMAP" id="MF_00122">
    <property type="entry name" value="GatC"/>
    <property type="match status" value="1"/>
</dbReference>
<sequence>MQRLVCKRLGLGILRLSDQPGGSLQYCANVLRPAALFASKVPEQPTWVPIDHDRVPIDHDSLPEVPEIDLALVEQLERISLVEFNNEAGLRRLREAVKFANQMHVVDTEGVEPMDSVLEDRECYLRSDEVTDGNCVEDVMSNASKVEEQYFVAPPGNIPMKKRDKEHLSGILNTPTDGDKAS</sequence>
<dbReference type="SUPFAM" id="SSF141000">
    <property type="entry name" value="Glu-tRNAGln amidotransferase C subunit"/>
    <property type="match status" value="1"/>
</dbReference>
<comment type="catalytic activity">
    <reaction evidence="1">
        <text>L-glutamyl-tRNA(Gln) + L-glutamine + ATP + H2O = L-glutaminyl-tRNA(Gln) + L-glutamate + ADP + phosphate + H(+)</text>
        <dbReference type="Rhea" id="RHEA:17521"/>
        <dbReference type="Rhea" id="RHEA-COMP:9681"/>
        <dbReference type="Rhea" id="RHEA-COMP:9684"/>
        <dbReference type="ChEBI" id="CHEBI:15377"/>
        <dbReference type="ChEBI" id="CHEBI:15378"/>
        <dbReference type="ChEBI" id="CHEBI:29985"/>
        <dbReference type="ChEBI" id="CHEBI:30616"/>
        <dbReference type="ChEBI" id="CHEBI:43474"/>
        <dbReference type="ChEBI" id="CHEBI:58359"/>
        <dbReference type="ChEBI" id="CHEBI:78520"/>
        <dbReference type="ChEBI" id="CHEBI:78521"/>
        <dbReference type="ChEBI" id="CHEBI:456216"/>
    </reaction>
</comment>
<keyword evidence="1" id="KW-0648">Protein biosynthesis</keyword>